<organism evidence="4 5">
    <name type="scientific">Streptococcus anginosus SK1138</name>
    <dbReference type="NCBI Taxonomy" id="1161422"/>
    <lineage>
        <taxon>Bacteria</taxon>
        <taxon>Bacillati</taxon>
        <taxon>Bacillota</taxon>
        <taxon>Bacilli</taxon>
        <taxon>Lactobacillales</taxon>
        <taxon>Streptococcaceae</taxon>
        <taxon>Streptococcus</taxon>
        <taxon>Streptococcus anginosus group</taxon>
    </lineage>
</organism>
<dbReference type="Gene3D" id="3.40.630.30">
    <property type="match status" value="1"/>
</dbReference>
<dbReference type="SUPFAM" id="SSF55729">
    <property type="entry name" value="Acyl-CoA N-acyltransferases (Nat)"/>
    <property type="match status" value="1"/>
</dbReference>
<name>A0AAD2T6N3_STRAP</name>
<dbReference type="CDD" id="cd04301">
    <property type="entry name" value="NAT_SF"/>
    <property type="match status" value="1"/>
</dbReference>
<reference evidence="4 5" key="1">
    <citation type="submission" date="2012-07" db="EMBL/GenBank/DDBJ databases">
        <authorList>
            <person name="Durkin A.S."/>
            <person name="McCorrison J."/>
            <person name="Torralba M."/>
            <person name="Gillis M."/>
            <person name="Methe B."/>
            <person name="Sutton G."/>
            <person name="Nelson K.E."/>
        </authorList>
    </citation>
    <scope>NUCLEOTIDE SEQUENCE [LARGE SCALE GENOMIC DNA]</scope>
    <source>
        <strain evidence="4 5">SK1138</strain>
    </source>
</reference>
<dbReference type="PANTHER" id="PTHR43877:SF2">
    <property type="entry name" value="AMINOALKYLPHOSPHONATE N-ACETYLTRANSFERASE-RELATED"/>
    <property type="match status" value="1"/>
</dbReference>
<dbReference type="InterPro" id="IPR016181">
    <property type="entry name" value="Acyl_CoA_acyltransferase"/>
</dbReference>
<dbReference type="InterPro" id="IPR000182">
    <property type="entry name" value="GNAT_dom"/>
</dbReference>
<dbReference type="Pfam" id="PF00583">
    <property type="entry name" value="Acetyltransf_1"/>
    <property type="match status" value="1"/>
</dbReference>
<dbReference type="RefSeq" id="WP_003042104.1">
    <property type="nucleotide sequence ID" value="NZ_ALJO01000011.1"/>
</dbReference>
<keyword evidence="1" id="KW-0808">Transferase</keyword>
<evidence type="ECO:0000256" key="2">
    <source>
        <dbReference type="ARBA" id="ARBA00023315"/>
    </source>
</evidence>
<feature type="domain" description="N-acetyltransferase" evidence="3">
    <location>
        <begin position="1"/>
        <end position="163"/>
    </location>
</feature>
<dbReference type="EMBL" id="ALJO01000011">
    <property type="protein sequence ID" value="EJP24749.1"/>
    <property type="molecule type" value="Genomic_DNA"/>
</dbReference>
<evidence type="ECO:0000259" key="3">
    <source>
        <dbReference type="PROSITE" id="PS51186"/>
    </source>
</evidence>
<dbReference type="PANTHER" id="PTHR43877">
    <property type="entry name" value="AMINOALKYLPHOSPHONATE N-ACETYLTRANSFERASE-RELATED-RELATED"/>
    <property type="match status" value="1"/>
</dbReference>
<dbReference type="GO" id="GO:0016747">
    <property type="term" value="F:acyltransferase activity, transferring groups other than amino-acyl groups"/>
    <property type="evidence" value="ECO:0007669"/>
    <property type="project" value="InterPro"/>
</dbReference>
<gene>
    <name evidence="4" type="ORF">HMPREF1126_1623</name>
</gene>
<sequence length="163" mass="18995">MPIRKAVPSDITALNHLLEQVLLVHHNVRPDIFKESGRKFNDEQLKTLMFQEHTPIFVYENEEGKILGHLFCIIKEPQSLAQTPIKTLFIEDLCVDENARGQKIGEQLCHFAEEFAQEMGCYNLTLDVWNDNVAALRFYERLDLKPQQTIMEKNFKEIGKVHE</sequence>
<dbReference type="AlphaFoldDB" id="A0AAD2T6N3"/>
<keyword evidence="2" id="KW-0012">Acyltransferase</keyword>
<dbReference type="PROSITE" id="PS51186">
    <property type="entry name" value="GNAT"/>
    <property type="match status" value="1"/>
</dbReference>
<evidence type="ECO:0000256" key="1">
    <source>
        <dbReference type="ARBA" id="ARBA00022679"/>
    </source>
</evidence>
<protein>
    <submittedName>
        <fullName evidence="4">Acetyltransferase (GNAT) domain protein</fullName>
    </submittedName>
</protein>
<proteinExistence type="predicted"/>
<comment type="caution">
    <text evidence="4">The sequence shown here is derived from an EMBL/GenBank/DDBJ whole genome shotgun (WGS) entry which is preliminary data.</text>
</comment>
<evidence type="ECO:0000313" key="4">
    <source>
        <dbReference type="EMBL" id="EJP24749.1"/>
    </source>
</evidence>
<evidence type="ECO:0000313" key="5">
    <source>
        <dbReference type="Proteomes" id="UP000006614"/>
    </source>
</evidence>
<accession>A0AAD2T6N3</accession>
<dbReference type="InterPro" id="IPR050832">
    <property type="entry name" value="Bact_Acetyltransf"/>
</dbReference>
<dbReference type="Proteomes" id="UP000006614">
    <property type="component" value="Unassembled WGS sequence"/>
</dbReference>